<dbReference type="PROSITE" id="PS51000">
    <property type="entry name" value="HTH_DEOR_2"/>
    <property type="match status" value="1"/>
</dbReference>
<evidence type="ECO:0000256" key="3">
    <source>
        <dbReference type="ARBA" id="ARBA00023125"/>
    </source>
</evidence>
<dbReference type="InterPro" id="IPR036388">
    <property type="entry name" value="WH-like_DNA-bd_sf"/>
</dbReference>
<dbReference type="Gene3D" id="3.40.50.1360">
    <property type="match status" value="1"/>
</dbReference>
<dbReference type="Proteomes" id="UP000217763">
    <property type="component" value="Chromosome"/>
</dbReference>
<dbReference type="SMART" id="SM00420">
    <property type="entry name" value="HTH_DEOR"/>
    <property type="match status" value="1"/>
</dbReference>
<organism evidence="6 7">
    <name type="scientific">Zobellella denitrificans</name>
    <dbReference type="NCBI Taxonomy" id="347534"/>
    <lineage>
        <taxon>Bacteria</taxon>
        <taxon>Pseudomonadati</taxon>
        <taxon>Pseudomonadota</taxon>
        <taxon>Gammaproteobacteria</taxon>
        <taxon>Aeromonadales</taxon>
        <taxon>Aeromonadaceae</taxon>
        <taxon>Zobellella</taxon>
    </lineage>
</organism>
<dbReference type="SUPFAM" id="SSF100950">
    <property type="entry name" value="NagB/RpiA/CoA transferase-like"/>
    <property type="match status" value="1"/>
</dbReference>
<sequence length="288" mass="32272">MTRKKNAPALDLIFNDVIPSDSRQARQLTRRQLIVEAVIQEGSVRIEDLVERFGISLMTIHRDLDELEERGLLRKGRGIVSATPTSLVEASDLYRSSRQLREKQAIAKAAVESIEPGQSLFLDDSTTVFQMARLLPGKAPLTVITNSLSLINEMKDSSDINLISLGGQYQSWCNAFLGQITRHEISMLSADLCFVSMSAIVNGQIFHQSPEMVETKKAMYDSASRRILLADHTKFERRALYRYLALADFDSVIVDELTPESEIDKIRNQGIEVRIAKLGSLHSVHNGE</sequence>
<dbReference type="PRINTS" id="PR00037">
    <property type="entry name" value="HTHLACR"/>
</dbReference>
<accession>A0A291HUS8</accession>
<dbReference type="KEGG" id="zdf:AN401_07970"/>
<dbReference type="PANTHER" id="PTHR30363:SF4">
    <property type="entry name" value="GLYCEROL-3-PHOSPHATE REGULON REPRESSOR"/>
    <property type="match status" value="1"/>
</dbReference>
<dbReference type="Pfam" id="PF08220">
    <property type="entry name" value="HTH_DeoR"/>
    <property type="match status" value="1"/>
</dbReference>
<name>A0A291HUS8_9GAMM</name>
<dbReference type="SMART" id="SM01134">
    <property type="entry name" value="DeoRC"/>
    <property type="match status" value="1"/>
</dbReference>
<evidence type="ECO:0000259" key="5">
    <source>
        <dbReference type="PROSITE" id="PS51000"/>
    </source>
</evidence>
<evidence type="ECO:0000256" key="2">
    <source>
        <dbReference type="ARBA" id="ARBA00023015"/>
    </source>
</evidence>
<dbReference type="Pfam" id="PF00455">
    <property type="entry name" value="DeoRC"/>
    <property type="match status" value="1"/>
</dbReference>
<evidence type="ECO:0000256" key="1">
    <source>
        <dbReference type="ARBA" id="ARBA00022491"/>
    </source>
</evidence>
<gene>
    <name evidence="6" type="ORF">AN401_07970</name>
</gene>
<dbReference type="InterPro" id="IPR001034">
    <property type="entry name" value="DeoR_HTH"/>
</dbReference>
<dbReference type="Gene3D" id="1.10.10.10">
    <property type="entry name" value="Winged helix-like DNA-binding domain superfamily/Winged helix DNA-binding domain"/>
    <property type="match status" value="1"/>
</dbReference>
<dbReference type="PANTHER" id="PTHR30363">
    <property type="entry name" value="HTH-TYPE TRANSCRIPTIONAL REGULATOR SRLR-RELATED"/>
    <property type="match status" value="1"/>
</dbReference>
<dbReference type="EMBL" id="CP012621">
    <property type="protein sequence ID" value="ATG75849.1"/>
    <property type="molecule type" value="Genomic_DNA"/>
</dbReference>
<evidence type="ECO:0000313" key="6">
    <source>
        <dbReference type="EMBL" id="ATG75849.1"/>
    </source>
</evidence>
<keyword evidence="2" id="KW-0805">Transcription regulation</keyword>
<dbReference type="InterPro" id="IPR014036">
    <property type="entry name" value="DeoR-like_C"/>
</dbReference>
<dbReference type="GO" id="GO:0003700">
    <property type="term" value="F:DNA-binding transcription factor activity"/>
    <property type="evidence" value="ECO:0007669"/>
    <property type="project" value="InterPro"/>
</dbReference>
<dbReference type="InterPro" id="IPR050313">
    <property type="entry name" value="Carb_Metab_HTH_regulators"/>
</dbReference>
<feature type="domain" description="HTH deoR-type" evidence="5">
    <location>
        <begin position="27"/>
        <end position="82"/>
    </location>
</feature>
<dbReference type="SUPFAM" id="SSF46785">
    <property type="entry name" value="Winged helix' DNA-binding domain"/>
    <property type="match status" value="1"/>
</dbReference>
<evidence type="ECO:0000256" key="4">
    <source>
        <dbReference type="ARBA" id="ARBA00023163"/>
    </source>
</evidence>
<protein>
    <submittedName>
        <fullName evidence="6">Cytochrome C</fullName>
    </submittedName>
</protein>
<keyword evidence="1" id="KW-0678">Repressor</keyword>
<reference evidence="7" key="1">
    <citation type="submission" date="2015-09" db="EMBL/GenBank/DDBJ databases">
        <authorList>
            <person name="Shao Z."/>
            <person name="Wang L."/>
        </authorList>
    </citation>
    <scope>NUCLEOTIDE SEQUENCE [LARGE SCALE GENOMIC DNA]</scope>
    <source>
        <strain evidence="7">F13-1</strain>
    </source>
</reference>
<dbReference type="InterPro" id="IPR037171">
    <property type="entry name" value="NagB/RpiA_transferase-like"/>
</dbReference>
<evidence type="ECO:0000313" key="7">
    <source>
        <dbReference type="Proteomes" id="UP000217763"/>
    </source>
</evidence>
<keyword evidence="4" id="KW-0804">Transcription</keyword>
<dbReference type="GO" id="GO:0003677">
    <property type="term" value="F:DNA binding"/>
    <property type="evidence" value="ECO:0007669"/>
    <property type="project" value="UniProtKB-KW"/>
</dbReference>
<dbReference type="PROSITE" id="PS00894">
    <property type="entry name" value="HTH_DEOR_1"/>
    <property type="match status" value="1"/>
</dbReference>
<dbReference type="InterPro" id="IPR036390">
    <property type="entry name" value="WH_DNA-bd_sf"/>
</dbReference>
<proteinExistence type="predicted"/>
<keyword evidence="7" id="KW-1185">Reference proteome</keyword>
<dbReference type="AlphaFoldDB" id="A0A291HUS8"/>
<dbReference type="RefSeq" id="WP_096780334.1">
    <property type="nucleotide sequence ID" value="NZ_CP012621.1"/>
</dbReference>
<keyword evidence="3" id="KW-0238">DNA-binding</keyword>
<dbReference type="InterPro" id="IPR018356">
    <property type="entry name" value="Tscrpt_reg_HTH_DeoR_CS"/>
</dbReference>